<evidence type="ECO:0000313" key="2">
    <source>
        <dbReference type="Proteomes" id="UP000602759"/>
    </source>
</evidence>
<dbReference type="RefSeq" id="WP_190994775.1">
    <property type="nucleotide sequence ID" value="NZ_JACOIK010000009.1"/>
</dbReference>
<gene>
    <name evidence="1" type="ORF">H8B06_13365</name>
</gene>
<name>A0ABR7YR46_9SPHI</name>
<evidence type="ECO:0000313" key="1">
    <source>
        <dbReference type="EMBL" id="MBD1433820.1"/>
    </source>
</evidence>
<dbReference type="EMBL" id="JACOIK010000009">
    <property type="protein sequence ID" value="MBD1433820.1"/>
    <property type="molecule type" value="Genomic_DNA"/>
</dbReference>
<keyword evidence="2" id="KW-1185">Reference proteome</keyword>
<protein>
    <submittedName>
        <fullName evidence="1">Uncharacterized protein</fullName>
    </submittedName>
</protein>
<accession>A0ABR7YR46</accession>
<organism evidence="1 2">
    <name type="scientific">Sphingobacterium micropteri</name>
    <dbReference type="NCBI Taxonomy" id="2763501"/>
    <lineage>
        <taxon>Bacteria</taxon>
        <taxon>Pseudomonadati</taxon>
        <taxon>Bacteroidota</taxon>
        <taxon>Sphingobacteriia</taxon>
        <taxon>Sphingobacteriales</taxon>
        <taxon>Sphingobacteriaceae</taxon>
        <taxon>Sphingobacterium</taxon>
    </lineage>
</organism>
<reference evidence="1 2" key="1">
    <citation type="submission" date="2020-08" db="EMBL/GenBank/DDBJ databases">
        <title>Sphingobacterium sp. DN00404 isolated from aquaculture water.</title>
        <authorList>
            <person name="Zhang M."/>
        </authorList>
    </citation>
    <scope>NUCLEOTIDE SEQUENCE [LARGE SCALE GENOMIC DNA]</scope>
    <source>
        <strain evidence="1 2">DN00404</strain>
    </source>
</reference>
<comment type="caution">
    <text evidence="1">The sequence shown here is derived from an EMBL/GenBank/DDBJ whole genome shotgun (WGS) entry which is preliminary data.</text>
</comment>
<proteinExistence type="predicted"/>
<sequence>MYRKAHYGSSCLPYPTEEGPLEVYEYLPVERSSYTDSFENRPVWVYLLNGEVVEWDPGKDWQIDKALTKRMLERFREHKKQTLN</sequence>
<dbReference type="Proteomes" id="UP000602759">
    <property type="component" value="Unassembled WGS sequence"/>
</dbReference>